<dbReference type="RefSeq" id="XP_008867910.1">
    <property type="nucleotide sequence ID" value="XM_008869688.1"/>
</dbReference>
<protein>
    <submittedName>
        <fullName evidence="2">Uncharacterized protein</fullName>
    </submittedName>
</protein>
<evidence type="ECO:0000256" key="1">
    <source>
        <dbReference type="SAM" id="Phobius"/>
    </source>
</evidence>
<dbReference type="GeneID" id="20082118"/>
<dbReference type="AlphaFoldDB" id="A0A024UB84"/>
<accession>A0A024UB84</accession>
<reference evidence="2" key="1">
    <citation type="submission" date="2013-12" db="EMBL/GenBank/DDBJ databases">
        <title>The Genome Sequence of Aphanomyces invadans NJM9701.</title>
        <authorList>
            <consortium name="The Broad Institute Genomics Platform"/>
            <person name="Russ C."/>
            <person name="Tyler B."/>
            <person name="van West P."/>
            <person name="Dieguez-Uribeondo J."/>
            <person name="Young S.K."/>
            <person name="Zeng Q."/>
            <person name="Gargeya S."/>
            <person name="Fitzgerald M."/>
            <person name="Abouelleil A."/>
            <person name="Alvarado L."/>
            <person name="Chapman S.B."/>
            <person name="Gainer-Dewar J."/>
            <person name="Goldberg J."/>
            <person name="Griggs A."/>
            <person name="Gujja S."/>
            <person name="Hansen M."/>
            <person name="Howarth C."/>
            <person name="Imamovic A."/>
            <person name="Ireland A."/>
            <person name="Larimer J."/>
            <person name="McCowan C."/>
            <person name="Murphy C."/>
            <person name="Pearson M."/>
            <person name="Poon T.W."/>
            <person name="Priest M."/>
            <person name="Roberts A."/>
            <person name="Saif S."/>
            <person name="Shea T."/>
            <person name="Sykes S."/>
            <person name="Wortman J."/>
            <person name="Nusbaum C."/>
            <person name="Birren B."/>
        </authorList>
    </citation>
    <scope>NUCLEOTIDE SEQUENCE [LARGE SCALE GENOMIC DNA]</scope>
    <source>
        <strain evidence="2">NJM9701</strain>
    </source>
</reference>
<evidence type="ECO:0000313" key="2">
    <source>
        <dbReference type="EMBL" id="ETW03681.1"/>
    </source>
</evidence>
<organism evidence="2">
    <name type="scientific">Aphanomyces invadans</name>
    <dbReference type="NCBI Taxonomy" id="157072"/>
    <lineage>
        <taxon>Eukaryota</taxon>
        <taxon>Sar</taxon>
        <taxon>Stramenopiles</taxon>
        <taxon>Oomycota</taxon>
        <taxon>Saprolegniomycetes</taxon>
        <taxon>Saprolegniales</taxon>
        <taxon>Verrucalvaceae</taxon>
        <taxon>Aphanomyces</taxon>
    </lineage>
</organism>
<feature type="transmembrane region" description="Helical" evidence="1">
    <location>
        <begin position="49"/>
        <end position="68"/>
    </location>
</feature>
<dbReference type="EMBL" id="KI913959">
    <property type="protein sequence ID" value="ETW03681.1"/>
    <property type="molecule type" value="Genomic_DNA"/>
</dbReference>
<proteinExistence type="predicted"/>
<keyword evidence="1" id="KW-0472">Membrane</keyword>
<keyword evidence="1" id="KW-1133">Transmembrane helix</keyword>
<dbReference type="VEuPathDB" id="FungiDB:H310_05068"/>
<keyword evidence="1" id="KW-0812">Transmembrane</keyword>
<name>A0A024UB84_9STRA</name>
<gene>
    <name evidence="2" type="ORF">H310_05068</name>
</gene>
<sequence>MSLVMFVQTKLSRQVSTHAWHGARAEFASTIAPGTDHLRVPTAATRSTSWIFVLFAACLLLVGVMVAWNHTNARRRLTCRRRTRHVRTRIPVAKLVGYSILPPDSSDNLPAHEDYVLIEV</sequence>